<sequence length="91" mass="10613">MASTKRTRWIGGRDQLRQRRRLLSSPRDYEIRWRLGPVEGETMAGFGQREEATGRDLARETWGCRPAVEKEERELTEQRSKEQAWPAAIVA</sequence>
<protein>
    <submittedName>
        <fullName evidence="2">Uncharacterized protein</fullName>
    </submittedName>
</protein>
<evidence type="ECO:0000313" key="3">
    <source>
        <dbReference type="Proteomes" id="UP001419268"/>
    </source>
</evidence>
<evidence type="ECO:0000313" key="2">
    <source>
        <dbReference type="EMBL" id="KAK9166053.1"/>
    </source>
</evidence>
<gene>
    <name evidence="2" type="ORF">Scep_001244</name>
</gene>
<dbReference type="AlphaFoldDB" id="A0AAP0L8Z0"/>
<accession>A0AAP0L8Z0</accession>
<keyword evidence="3" id="KW-1185">Reference proteome</keyword>
<dbReference type="EMBL" id="JBBNAG010000001">
    <property type="protein sequence ID" value="KAK9166053.1"/>
    <property type="molecule type" value="Genomic_DNA"/>
</dbReference>
<evidence type="ECO:0000256" key="1">
    <source>
        <dbReference type="SAM" id="MobiDB-lite"/>
    </source>
</evidence>
<feature type="compositionally biased region" description="Basic and acidic residues" evidence="1">
    <location>
        <begin position="69"/>
        <end position="82"/>
    </location>
</feature>
<reference evidence="2 3" key="1">
    <citation type="submission" date="2024-01" db="EMBL/GenBank/DDBJ databases">
        <title>Genome assemblies of Stephania.</title>
        <authorList>
            <person name="Yang L."/>
        </authorList>
    </citation>
    <scope>NUCLEOTIDE SEQUENCE [LARGE SCALE GENOMIC DNA]</scope>
    <source>
        <strain evidence="2">JXDWG</strain>
        <tissue evidence="2">Leaf</tissue>
    </source>
</reference>
<comment type="caution">
    <text evidence="2">The sequence shown here is derived from an EMBL/GenBank/DDBJ whole genome shotgun (WGS) entry which is preliminary data.</text>
</comment>
<name>A0AAP0L8Z0_9MAGN</name>
<dbReference type="Proteomes" id="UP001419268">
    <property type="component" value="Unassembled WGS sequence"/>
</dbReference>
<proteinExistence type="predicted"/>
<organism evidence="2 3">
    <name type="scientific">Stephania cephalantha</name>
    <dbReference type="NCBI Taxonomy" id="152367"/>
    <lineage>
        <taxon>Eukaryota</taxon>
        <taxon>Viridiplantae</taxon>
        <taxon>Streptophyta</taxon>
        <taxon>Embryophyta</taxon>
        <taxon>Tracheophyta</taxon>
        <taxon>Spermatophyta</taxon>
        <taxon>Magnoliopsida</taxon>
        <taxon>Ranunculales</taxon>
        <taxon>Menispermaceae</taxon>
        <taxon>Menispermoideae</taxon>
        <taxon>Cissampelideae</taxon>
        <taxon>Stephania</taxon>
    </lineage>
</organism>
<feature type="region of interest" description="Disordered" evidence="1">
    <location>
        <begin position="69"/>
        <end position="91"/>
    </location>
</feature>